<protein>
    <submittedName>
        <fullName evidence="1">Uncharacterized protein</fullName>
    </submittedName>
</protein>
<sequence length="132" mass="15220">MPPHMDRALDYKKCMSKDLRRAPVAEPCRPIDGSTQKWWLWRPRQRTRPSLGYGGAGEMSGGDWESDEPFFVIETDSTKIWVRSLSSQSNDLRSSEDKLFIKMALVVRSLYPILPWTPVATTEAKYYCIYVA</sequence>
<gene>
    <name evidence="1" type="ORF">ZEAMMB73_Zm00001d047546</name>
</gene>
<evidence type="ECO:0000313" key="1">
    <source>
        <dbReference type="EMBL" id="AQL06968.1"/>
    </source>
</evidence>
<dbReference type="AlphaFoldDB" id="A0A1D6PBG1"/>
<accession>A0A1D6PBG1</accession>
<dbReference type="InParanoid" id="A0A1D6PBG1"/>
<reference evidence="1" key="1">
    <citation type="submission" date="2015-12" db="EMBL/GenBank/DDBJ databases">
        <title>Update maize B73 reference genome by single molecule sequencing technologies.</title>
        <authorList>
            <consortium name="Maize Genome Sequencing Project"/>
            <person name="Ware D."/>
        </authorList>
    </citation>
    <scope>NUCLEOTIDE SEQUENCE</scope>
    <source>
        <tissue evidence="1">Seedling</tissue>
    </source>
</reference>
<organism evidence="1">
    <name type="scientific">Zea mays</name>
    <name type="common">Maize</name>
    <dbReference type="NCBI Taxonomy" id="4577"/>
    <lineage>
        <taxon>Eukaryota</taxon>
        <taxon>Viridiplantae</taxon>
        <taxon>Streptophyta</taxon>
        <taxon>Embryophyta</taxon>
        <taxon>Tracheophyta</taxon>
        <taxon>Spermatophyta</taxon>
        <taxon>Magnoliopsida</taxon>
        <taxon>Liliopsida</taxon>
        <taxon>Poales</taxon>
        <taxon>Poaceae</taxon>
        <taxon>PACMAD clade</taxon>
        <taxon>Panicoideae</taxon>
        <taxon>Andropogonodae</taxon>
        <taxon>Andropogoneae</taxon>
        <taxon>Tripsacinae</taxon>
        <taxon>Zea</taxon>
    </lineage>
</organism>
<proteinExistence type="predicted"/>
<name>A0A1D6PBG1_MAIZE</name>
<dbReference type="EMBL" id="CM000785">
    <property type="protein sequence ID" value="AQL06968.1"/>
    <property type="molecule type" value="Genomic_DNA"/>
</dbReference>